<proteinExistence type="predicted"/>
<protein>
    <submittedName>
        <fullName evidence="1">Uncharacterized protein</fullName>
    </submittedName>
</protein>
<accession>A0A1V2LP62</accession>
<comment type="caution">
    <text evidence="1">The sequence shown here is derived from an EMBL/GenBank/DDBJ whole genome shotgun (WGS) entry which is preliminary data.</text>
</comment>
<name>A0A1V2LP62_PICKU</name>
<evidence type="ECO:0000313" key="1">
    <source>
        <dbReference type="EMBL" id="ONH74851.1"/>
    </source>
</evidence>
<dbReference type="EMBL" id="MQVM01000008">
    <property type="protein sequence ID" value="ONH74851.1"/>
    <property type="molecule type" value="Genomic_DNA"/>
</dbReference>
<dbReference type="Proteomes" id="UP000189274">
    <property type="component" value="Unassembled WGS sequence"/>
</dbReference>
<gene>
    <name evidence="1" type="ORF">BOH78_2104</name>
</gene>
<reference evidence="2" key="1">
    <citation type="journal article" date="2017" name="Genome Announc.">
        <title>Genome sequences of Cyberlindnera fabianii 65, Pichia kudriavzevii 129, and Saccharomyces cerevisiae 131 isolated from fermented masau fruits in Zimbabwe.</title>
        <authorList>
            <person name="van Rijswijck I.M.H."/>
            <person name="Derks M.F.L."/>
            <person name="Abee T."/>
            <person name="de Ridder D."/>
            <person name="Smid E.J."/>
        </authorList>
    </citation>
    <scope>NUCLEOTIDE SEQUENCE [LARGE SCALE GENOMIC DNA]</scope>
    <source>
        <strain evidence="2">129</strain>
    </source>
</reference>
<dbReference type="AlphaFoldDB" id="A0A1V2LP62"/>
<organism evidence="1 2">
    <name type="scientific">Pichia kudriavzevii</name>
    <name type="common">Yeast</name>
    <name type="synonym">Issatchenkia orientalis</name>
    <dbReference type="NCBI Taxonomy" id="4909"/>
    <lineage>
        <taxon>Eukaryota</taxon>
        <taxon>Fungi</taxon>
        <taxon>Dikarya</taxon>
        <taxon>Ascomycota</taxon>
        <taxon>Saccharomycotina</taxon>
        <taxon>Pichiomycetes</taxon>
        <taxon>Pichiales</taxon>
        <taxon>Pichiaceae</taxon>
        <taxon>Pichia</taxon>
    </lineage>
</organism>
<sequence length="221" mass="26090">MHVTAYDTLDDLVKSFSIYTHEETLPNIQLVIINHEGNEEYDDNNKTESKYLPSIKLSIKDITPKLWSSIFSKTRLTFIHFNDLDLVYSVLCQTLLRLQLMDKVNDMIVIDGLISCLSVLFLRFVELQQIDYEKLNFRKLYLVLDKIHEIDEISGYRVQLNETKDIWDVVDKIYIPFSHESDYPKMMECLSSNSESVSDKEVQQFYCLHEMLLKFNIKRAQ</sequence>
<dbReference type="VEuPathDB" id="FungiDB:C5L36_0B02740"/>
<evidence type="ECO:0000313" key="2">
    <source>
        <dbReference type="Proteomes" id="UP000189274"/>
    </source>
</evidence>